<evidence type="ECO:0000313" key="1">
    <source>
        <dbReference type="EMBL" id="QCD47203.1"/>
    </source>
</evidence>
<accession>A0A6G5QN82</accession>
<sequence>MNIENLRRLINGEALNKPSVSAVEGFAFESKNVRQGYAYIGLGAGADEIAAAVANGAYAVLVEQRCEVIDPEVAFIKVDSLSAALMRLMRFEASYKNLKFCSVNPVQKALLARMSLGKNAGGNAASLLPEDATQLFIKIMKAGTGDLFFTGDLKILSKIAPLYDTVFSDVDAVCAQGGSLFASSVVCEGVYYPNLNFPKVFMHYLCGLLRYLIRAGFSFKLGDTRNLGHFEPIFINKNFRVVPFGASSQAFIAESDDELFDMEVAFLARNFSGGIEICVPEDFAGSAAATMRFKELAELKNLSNFHYALVKCQKEELEAMLNLAAPEPDLFGEIL</sequence>
<dbReference type="Proteomes" id="UP000502377">
    <property type="component" value="Chromosome"/>
</dbReference>
<protein>
    <recommendedName>
        <fullName evidence="3">Ferrochelatase</fullName>
    </recommendedName>
</protein>
<organism evidence="1 2">
    <name type="scientific">Campylobacter rectus</name>
    <name type="common">Wolinella recta</name>
    <dbReference type="NCBI Taxonomy" id="203"/>
    <lineage>
        <taxon>Bacteria</taxon>
        <taxon>Pseudomonadati</taxon>
        <taxon>Campylobacterota</taxon>
        <taxon>Epsilonproteobacteria</taxon>
        <taxon>Campylobacterales</taxon>
        <taxon>Campylobacteraceae</taxon>
        <taxon>Campylobacter</taxon>
    </lineage>
</organism>
<dbReference type="EMBL" id="CP012543">
    <property type="protein sequence ID" value="QCD47203.1"/>
    <property type="molecule type" value="Genomic_DNA"/>
</dbReference>
<dbReference type="SUPFAM" id="SSF63418">
    <property type="entry name" value="MurE/MurF N-terminal domain"/>
    <property type="match status" value="1"/>
</dbReference>
<evidence type="ECO:0008006" key="3">
    <source>
        <dbReference type="Google" id="ProtNLM"/>
    </source>
</evidence>
<dbReference type="RefSeq" id="WP_004319579.1">
    <property type="nucleotide sequence ID" value="NZ_CP012543.1"/>
</dbReference>
<evidence type="ECO:0000313" key="2">
    <source>
        <dbReference type="Proteomes" id="UP000502377"/>
    </source>
</evidence>
<proteinExistence type="predicted"/>
<dbReference type="KEGG" id="crx:CRECT_1567"/>
<dbReference type="InterPro" id="IPR035911">
    <property type="entry name" value="MurE/MurF_N"/>
</dbReference>
<dbReference type="AlphaFoldDB" id="A0A6G5QN82"/>
<dbReference type="Gene3D" id="3.40.1390.10">
    <property type="entry name" value="MurE/MurF, N-terminal domain"/>
    <property type="match status" value="1"/>
</dbReference>
<name>A0A6G5QN82_CAMRE</name>
<reference evidence="1 2" key="1">
    <citation type="submission" date="2016-07" db="EMBL/GenBank/DDBJ databases">
        <title>Comparative genomics of the Campylobacter concisus group.</title>
        <authorList>
            <person name="Miller W.G."/>
            <person name="Yee E."/>
            <person name="Chapman M.H."/>
            <person name="Huynh S."/>
            <person name="Bono J.L."/>
            <person name="On S.L.W."/>
            <person name="StLeger J."/>
            <person name="Foster G."/>
            <person name="Parker C.T."/>
        </authorList>
    </citation>
    <scope>NUCLEOTIDE SEQUENCE [LARGE SCALE GENOMIC DNA]</scope>
    <source>
        <strain evidence="1 2">ATCC 33238</strain>
    </source>
</reference>
<gene>
    <name evidence="1" type="ORF">CRECT_1567</name>
</gene>